<dbReference type="STRING" id="37658.SAMN05661086_01163"/>
<evidence type="ECO:0000313" key="6">
    <source>
        <dbReference type="EMBL" id="SFR69984.1"/>
    </source>
</evidence>
<dbReference type="InterPro" id="IPR016036">
    <property type="entry name" value="Malonyl_transacylase_ACP-bd"/>
</dbReference>
<comment type="catalytic activity">
    <reaction evidence="4">
        <text>holo-[ACP] + malonyl-CoA = malonyl-[ACP] + CoA</text>
        <dbReference type="Rhea" id="RHEA:41792"/>
        <dbReference type="Rhea" id="RHEA-COMP:9623"/>
        <dbReference type="Rhea" id="RHEA-COMP:9685"/>
        <dbReference type="ChEBI" id="CHEBI:57287"/>
        <dbReference type="ChEBI" id="CHEBI:57384"/>
        <dbReference type="ChEBI" id="CHEBI:64479"/>
        <dbReference type="ChEBI" id="CHEBI:78449"/>
        <dbReference type="EC" id="2.3.1.39"/>
    </reaction>
</comment>
<organism evidence="6 7">
    <name type="scientific">Anaeromicropila populeti</name>
    <dbReference type="NCBI Taxonomy" id="37658"/>
    <lineage>
        <taxon>Bacteria</taxon>
        <taxon>Bacillati</taxon>
        <taxon>Bacillota</taxon>
        <taxon>Clostridia</taxon>
        <taxon>Lachnospirales</taxon>
        <taxon>Lachnospiraceae</taxon>
        <taxon>Anaeromicropila</taxon>
    </lineage>
</organism>
<dbReference type="GO" id="GO:0005829">
    <property type="term" value="C:cytosol"/>
    <property type="evidence" value="ECO:0007669"/>
    <property type="project" value="TreeGrafter"/>
</dbReference>
<dbReference type="SUPFAM" id="SSF55048">
    <property type="entry name" value="Probable ACP-binding domain of malonyl-CoA ACP transacylase"/>
    <property type="match status" value="1"/>
</dbReference>
<name>A0A1I6ITB5_9FIRM</name>
<dbReference type="GO" id="GO:0006633">
    <property type="term" value="P:fatty acid biosynthetic process"/>
    <property type="evidence" value="ECO:0007669"/>
    <property type="project" value="TreeGrafter"/>
</dbReference>
<keyword evidence="3" id="KW-0012">Acyltransferase</keyword>
<proteinExistence type="predicted"/>
<dbReference type="OrthoDB" id="9805460at2"/>
<dbReference type="PANTHER" id="PTHR42681">
    <property type="entry name" value="MALONYL-COA-ACYL CARRIER PROTEIN TRANSACYLASE, MITOCHONDRIAL"/>
    <property type="match status" value="1"/>
</dbReference>
<dbReference type="EC" id="2.3.1.39" evidence="1"/>
<dbReference type="PANTHER" id="PTHR42681:SF1">
    <property type="entry name" value="MALONYL-COA-ACYL CARRIER PROTEIN TRANSACYLASE, MITOCHONDRIAL"/>
    <property type="match status" value="1"/>
</dbReference>
<dbReference type="Gene3D" id="3.30.70.250">
    <property type="entry name" value="Malonyl-CoA ACP transacylase, ACP-binding"/>
    <property type="match status" value="1"/>
</dbReference>
<dbReference type="InterPro" id="IPR016035">
    <property type="entry name" value="Acyl_Trfase/lysoPLipase"/>
</dbReference>
<gene>
    <name evidence="6" type="ORF">SAMN05661086_01163</name>
</gene>
<keyword evidence="7" id="KW-1185">Reference proteome</keyword>
<feature type="domain" description="Malonyl-CoA:ACP transacylase (MAT)" evidence="5">
    <location>
        <begin position="7"/>
        <end position="310"/>
    </location>
</feature>
<dbReference type="InterPro" id="IPR001227">
    <property type="entry name" value="Ac_transferase_dom_sf"/>
</dbReference>
<sequence length="412" mass="46020">MKKKAILFPGQGSQYIGMGKKLCSEFATGSQTFEEASDILNLDVKELAFNSSNEVLTSTENAQVAIYVAGVAQYRVLQELTGVHPHYMAGHSLGELTALTCAGAIDFKDGVKIVRKRGLCMKEAAQKGAGTMYAIGKLRVELIQEVCRQIAKPDYFVGISNYNAEEQNVISGCFEAVEEAQKRLALLGARVKQLNVSAPFHCPVMEPAAEQFAQELSKYSFHDPECIVLSNVTARPYQGKDSIAENLKMQMVNPVRWFDSMKYLAGENTKMIIDAGPGKVMKNLSENTVPTIKVYACDDVEDMIFLKAAMKNEYSLPFISRCMGLAAASKNQCSDDSTYQKGVVEPYRRLQEMQNKIESEKRTASIEEMKLGLEMLEIIFRTKKVPEDVCKINYRRLFIDTETEDIFADYVK</sequence>
<keyword evidence="2 6" id="KW-0808">Transferase</keyword>
<dbReference type="EMBL" id="FOYZ01000003">
    <property type="protein sequence ID" value="SFR69984.1"/>
    <property type="molecule type" value="Genomic_DNA"/>
</dbReference>
<accession>A0A1I6ITB5</accession>
<evidence type="ECO:0000259" key="5">
    <source>
        <dbReference type="SMART" id="SM00827"/>
    </source>
</evidence>
<reference evidence="6 7" key="1">
    <citation type="submission" date="2016-10" db="EMBL/GenBank/DDBJ databases">
        <authorList>
            <person name="de Groot N.N."/>
        </authorList>
    </citation>
    <scope>NUCLEOTIDE SEQUENCE [LARGE SCALE GENOMIC DNA]</scope>
    <source>
        <strain evidence="6 7">743A</strain>
    </source>
</reference>
<dbReference type="RefSeq" id="WP_092559747.1">
    <property type="nucleotide sequence ID" value="NZ_FOYZ01000003.1"/>
</dbReference>
<dbReference type="InterPro" id="IPR050858">
    <property type="entry name" value="Mal-CoA-ACP_Trans/PKS_FabD"/>
</dbReference>
<dbReference type="Proteomes" id="UP000199659">
    <property type="component" value="Unassembled WGS sequence"/>
</dbReference>
<dbReference type="SUPFAM" id="SSF52151">
    <property type="entry name" value="FabD/lysophospholipase-like"/>
    <property type="match status" value="1"/>
</dbReference>
<evidence type="ECO:0000256" key="2">
    <source>
        <dbReference type="ARBA" id="ARBA00022679"/>
    </source>
</evidence>
<dbReference type="GO" id="GO:0004314">
    <property type="term" value="F:[acyl-carrier-protein] S-malonyltransferase activity"/>
    <property type="evidence" value="ECO:0007669"/>
    <property type="project" value="UniProtKB-EC"/>
</dbReference>
<dbReference type="NCBIfam" id="TIGR00128">
    <property type="entry name" value="fabD"/>
    <property type="match status" value="1"/>
</dbReference>
<evidence type="ECO:0000256" key="1">
    <source>
        <dbReference type="ARBA" id="ARBA00013258"/>
    </source>
</evidence>
<evidence type="ECO:0000313" key="7">
    <source>
        <dbReference type="Proteomes" id="UP000199659"/>
    </source>
</evidence>
<dbReference type="Gene3D" id="3.40.366.10">
    <property type="entry name" value="Malonyl-Coenzyme A Acyl Carrier Protein, domain 2"/>
    <property type="match status" value="1"/>
</dbReference>
<evidence type="ECO:0000256" key="4">
    <source>
        <dbReference type="ARBA" id="ARBA00048462"/>
    </source>
</evidence>
<dbReference type="SMART" id="SM00827">
    <property type="entry name" value="PKS_AT"/>
    <property type="match status" value="1"/>
</dbReference>
<dbReference type="InterPro" id="IPR004410">
    <property type="entry name" value="Malonyl_CoA-ACP_transAc_FabD"/>
</dbReference>
<protein>
    <recommendedName>
        <fullName evidence="1">[acyl-carrier-protein] S-malonyltransferase</fullName>
        <ecNumber evidence="1">2.3.1.39</ecNumber>
    </recommendedName>
</protein>
<dbReference type="InterPro" id="IPR014043">
    <property type="entry name" value="Acyl_transferase_dom"/>
</dbReference>
<dbReference type="AlphaFoldDB" id="A0A1I6ITB5"/>
<dbReference type="Pfam" id="PF00698">
    <property type="entry name" value="Acyl_transf_1"/>
    <property type="match status" value="1"/>
</dbReference>
<evidence type="ECO:0000256" key="3">
    <source>
        <dbReference type="ARBA" id="ARBA00023315"/>
    </source>
</evidence>